<keyword evidence="3" id="KW-1185">Reference proteome</keyword>
<organism evidence="2 3">
    <name type="scientific">Paracoccus stylophorae</name>
    <dbReference type="NCBI Taxonomy" id="659350"/>
    <lineage>
        <taxon>Bacteria</taxon>
        <taxon>Pseudomonadati</taxon>
        <taxon>Pseudomonadota</taxon>
        <taxon>Alphaproteobacteria</taxon>
        <taxon>Rhodobacterales</taxon>
        <taxon>Paracoccaceae</taxon>
        <taxon>Paracoccus</taxon>
    </lineage>
</organism>
<dbReference type="Proteomes" id="UP001218412">
    <property type="component" value="Chromosome"/>
</dbReference>
<dbReference type="PIRSF" id="PIRSF012641">
    <property type="entry name" value="UCP012641"/>
    <property type="match status" value="1"/>
</dbReference>
<dbReference type="InterPro" id="IPR031321">
    <property type="entry name" value="UCP012641"/>
</dbReference>
<sequence>MADRCGQVKTGVVHPPPLFAASGGTGPVCRSFPAATCKDVRVQNFTCPTCGNQVYFDNLSCACGAALHYDPEARKMVGDALSCANRDSIQCNWATDPGTPLCRSCRMSQIVPALAIGDNRMLLARAERAKRWVLANLSNWGWFTDADPGGRPRFLMLSENTGGQRAAQIVMGHAGGDITINVTEADELIRVQRRHQMGEQYRSMVGHFRHELAHFLFDRLSRCPGFCDAFRRLFGDERADYAAALQRHYAAPQDPGQDFITAYATAHPHEDWAETVAHLLHMVDFTDSFVSAGLSMDGVPADYSAYADDDAEYLLTIAAQVAIAINGINRALDNNDLYPFVLTPPIRRKMAFAHGWLKNHAARAI</sequence>
<dbReference type="InterPro" id="IPR011201">
    <property type="entry name" value="Zinc-ribbon_6_bact"/>
</dbReference>
<proteinExistence type="predicted"/>
<name>A0ABY7SZN0_9RHOB</name>
<dbReference type="Gene3D" id="3.40.390.70">
    <property type="match status" value="1"/>
</dbReference>
<protein>
    <submittedName>
        <fullName evidence="2">Zinc-binding metallopeptidase</fullName>
    </submittedName>
</protein>
<dbReference type="EMBL" id="CP067134">
    <property type="protein sequence ID" value="WCR12530.1"/>
    <property type="molecule type" value="Genomic_DNA"/>
</dbReference>
<accession>A0ABY7SZN0</accession>
<reference evidence="2 3" key="1">
    <citation type="submission" date="2021-01" db="EMBL/GenBank/DDBJ databases">
        <title>Biogeographic distribution of Paracoccus.</title>
        <authorList>
            <person name="Hollensteiner J."/>
            <person name="Leineberger J."/>
            <person name="Brinkhoff T."/>
            <person name="Daniel R."/>
        </authorList>
    </citation>
    <scope>NUCLEOTIDE SEQUENCE [LARGE SCALE GENOMIC DNA]</scope>
    <source>
        <strain evidence="2 3">LMG25392</strain>
    </source>
</reference>
<feature type="domain" description="Zinc-ribbon" evidence="1">
    <location>
        <begin position="45"/>
        <end position="77"/>
    </location>
</feature>
<gene>
    <name evidence="2" type="ORF">JHW45_07775</name>
</gene>
<evidence type="ECO:0000259" key="1">
    <source>
        <dbReference type="Pfam" id="PF10005"/>
    </source>
</evidence>
<evidence type="ECO:0000313" key="3">
    <source>
        <dbReference type="Proteomes" id="UP001218412"/>
    </source>
</evidence>
<dbReference type="Pfam" id="PF10005">
    <property type="entry name" value="Zn_ribbon_DZR_6"/>
    <property type="match status" value="1"/>
</dbReference>
<dbReference type="Pfam" id="PF15887">
    <property type="entry name" value="Peptidase_Mx"/>
    <property type="match status" value="1"/>
</dbReference>
<evidence type="ECO:0000313" key="2">
    <source>
        <dbReference type="EMBL" id="WCR12530.1"/>
    </source>
</evidence>